<dbReference type="InterPro" id="IPR025877">
    <property type="entry name" value="MobA-like_NTP_Trfase"/>
</dbReference>
<protein>
    <recommendedName>
        <fullName evidence="1">MobA-like NTP transferase domain-containing protein</fullName>
    </recommendedName>
</protein>
<comment type="caution">
    <text evidence="2">The sequence shown here is derived from an EMBL/GenBank/DDBJ whole genome shotgun (WGS) entry which is preliminary data.</text>
</comment>
<dbReference type="Proteomes" id="UP000240880">
    <property type="component" value="Unassembled WGS sequence"/>
</dbReference>
<dbReference type="SUPFAM" id="SSF53448">
    <property type="entry name" value="Nucleotide-diphospho-sugar transferases"/>
    <property type="match status" value="1"/>
</dbReference>
<evidence type="ECO:0000313" key="3">
    <source>
        <dbReference type="Proteomes" id="UP000240880"/>
    </source>
</evidence>
<dbReference type="AlphaFoldDB" id="A0A2R6A8V4"/>
<accession>A0A2R6A8V4</accession>
<organism evidence="2 3">
    <name type="scientific">Candidatus Marsarchaeota G1 archaeon OSP_D</name>
    <dbReference type="NCBI Taxonomy" id="1978155"/>
    <lineage>
        <taxon>Archaea</taxon>
        <taxon>Candidatus Marsarchaeota</taxon>
        <taxon>Candidatus Marsarchaeota group 1</taxon>
    </lineage>
</organism>
<dbReference type="CDD" id="cd04182">
    <property type="entry name" value="GT_2_like_f"/>
    <property type="match status" value="1"/>
</dbReference>
<evidence type="ECO:0000259" key="1">
    <source>
        <dbReference type="Pfam" id="PF12804"/>
    </source>
</evidence>
<dbReference type="EMBL" id="NEXC01000050">
    <property type="protein sequence ID" value="PSN82820.1"/>
    <property type="molecule type" value="Genomic_DNA"/>
</dbReference>
<dbReference type="PANTHER" id="PTHR43777:SF1">
    <property type="entry name" value="MOLYBDENUM COFACTOR CYTIDYLYLTRANSFERASE"/>
    <property type="match status" value="1"/>
</dbReference>
<gene>
    <name evidence="2" type="ORF">B9Q01_06885</name>
</gene>
<dbReference type="GO" id="GO:0016779">
    <property type="term" value="F:nucleotidyltransferase activity"/>
    <property type="evidence" value="ECO:0007669"/>
    <property type="project" value="UniProtKB-ARBA"/>
</dbReference>
<dbReference type="InterPro" id="IPR029044">
    <property type="entry name" value="Nucleotide-diphossugar_trans"/>
</dbReference>
<sequence>MSSQVTKCVDFGCLVLAAGESKRMGVQKLLLEYKGKPLLTHVIQLVRSLPVKHKVIVLGRDSQKIRSQVELCDFKILENPHYQLGISSSIKLGFQELCDKVDAILVVLGDQPLVKEQTVKTLLVEHEKSKPLATVPTHKGKRGNPVILSVELKERIQNLQGDRGASQLFDSLGKRVLYVEVDDPGILIDIDTSKDYYTLLKQNAFW</sequence>
<feature type="domain" description="MobA-like NTP transferase" evidence="1">
    <location>
        <begin position="13"/>
        <end position="172"/>
    </location>
</feature>
<evidence type="ECO:0000313" key="2">
    <source>
        <dbReference type="EMBL" id="PSN82820.1"/>
    </source>
</evidence>
<proteinExistence type="predicted"/>
<dbReference type="Pfam" id="PF12804">
    <property type="entry name" value="NTP_transf_3"/>
    <property type="match status" value="1"/>
</dbReference>
<reference evidence="2 3" key="1">
    <citation type="submission" date="2017-04" db="EMBL/GenBank/DDBJ databases">
        <title>Novel microbial lineages endemic to geothermal iron-oxide mats fill important gaps in the evolutionary history of Archaea.</title>
        <authorList>
            <person name="Jay Z.J."/>
            <person name="Beam J.P."/>
            <person name="Dlakic M."/>
            <person name="Rusch D.B."/>
            <person name="Kozubal M.A."/>
            <person name="Inskeep W.P."/>
        </authorList>
    </citation>
    <scope>NUCLEOTIDE SEQUENCE [LARGE SCALE GENOMIC DNA]</scope>
    <source>
        <strain evidence="2">OSP_D</strain>
    </source>
</reference>
<dbReference type="PANTHER" id="PTHR43777">
    <property type="entry name" value="MOLYBDENUM COFACTOR CYTIDYLYLTRANSFERASE"/>
    <property type="match status" value="1"/>
</dbReference>
<name>A0A2R6A8V4_9ARCH</name>
<dbReference type="Gene3D" id="3.90.550.10">
    <property type="entry name" value="Spore Coat Polysaccharide Biosynthesis Protein SpsA, Chain A"/>
    <property type="match status" value="1"/>
</dbReference>